<keyword evidence="8" id="KW-0539">Nucleus</keyword>
<feature type="region of interest" description="Disordered" evidence="9">
    <location>
        <begin position="1"/>
        <end position="21"/>
    </location>
</feature>
<dbReference type="InterPro" id="IPR048281">
    <property type="entry name" value="COA6_fun"/>
</dbReference>
<evidence type="ECO:0000256" key="4">
    <source>
        <dbReference type="ARBA" id="ARBA00006425"/>
    </source>
</evidence>
<keyword evidence="5" id="KW-0963">Cytoplasm</keyword>
<dbReference type="FunFam" id="1.10.10.140:FF:000003">
    <property type="entry name" value="Cytochrome c oxidase assembly factor 6"/>
    <property type="match status" value="1"/>
</dbReference>
<dbReference type="PANTHER" id="PTHR47677:SF1">
    <property type="entry name" value="CYTOCHROME C OXIDASE ASSEMBLY FACTOR 6"/>
    <property type="match status" value="1"/>
</dbReference>
<evidence type="ECO:0000256" key="5">
    <source>
        <dbReference type="ARBA" id="ARBA00022490"/>
    </source>
</evidence>
<comment type="caution">
    <text evidence="10">The sequence shown here is derived from an EMBL/GenBank/DDBJ whole genome shotgun (WGS) entry which is preliminary data.</text>
</comment>
<dbReference type="VEuPathDB" id="FungiDB:AAP_03846"/>
<dbReference type="Proteomes" id="UP000242877">
    <property type="component" value="Unassembled WGS sequence"/>
</dbReference>
<evidence type="ECO:0000256" key="9">
    <source>
        <dbReference type="SAM" id="MobiDB-lite"/>
    </source>
</evidence>
<keyword evidence="6" id="KW-0496">Mitochondrion</keyword>
<dbReference type="GO" id="GO:0005758">
    <property type="term" value="C:mitochondrial intermembrane space"/>
    <property type="evidence" value="ECO:0007669"/>
    <property type="project" value="UniProtKB-SubCell"/>
</dbReference>
<dbReference type="SUPFAM" id="SSF47694">
    <property type="entry name" value="Cytochrome c oxidase subunit h"/>
    <property type="match status" value="1"/>
</dbReference>
<dbReference type="InterPro" id="IPR036549">
    <property type="entry name" value="CX6/COA6-like_sf"/>
</dbReference>
<dbReference type="Gene3D" id="1.10.10.140">
    <property type="entry name" value="Cytochrome c oxidase, subunit VIb"/>
    <property type="match status" value="1"/>
</dbReference>
<dbReference type="InterPro" id="IPR048280">
    <property type="entry name" value="COX6B-like"/>
</dbReference>
<comment type="subcellular location">
    <subcellularLocation>
        <location evidence="2">Cytoplasm</location>
    </subcellularLocation>
    <subcellularLocation>
        <location evidence="3">Mitochondrion intermembrane space</location>
    </subcellularLocation>
    <subcellularLocation>
        <location evidence="1">Nucleus</location>
    </subcellularLocation>
</comment>
<comment type="similarity">
    <text evidence="4">Belongs to the cytochrome c oxidase subunit 6B family.</text>
</comment>
<protein>
    <submittedName>
        <fullName evidence="10">Cytochrome c oxidase, subunit VIb</fullName>
    </submittedName>
</protein>
<evidence type="ECO:0000313" key="11">
    <source>
        <dbReference type="Proteomes" id="UP000242877"/>
    </source>
</evidence>
<evidence type="ECO:0000256" key="2">
    <source>
        <dbReference type="ARBA" id="ARBA00004496"/>
    </source>
</evidence>
<gene>
    <name evidence="10" type="ORF">AAP_03846</name>
</gene>
<dbReference type="Pfam" id="PF02297">
    <property type="entry name" value="COX6B"/>
    <property type="match status" value="1"/>
</dbReference>
<dbReference type="AlphaFoldDB" id="A0A167XPH5"/>
<evidence type="ECO:0000313" key="10">
    <source>
        <dbReference type="EMBL" id="KZZ90316.1"/>
    </source>
</evidence>
<evidence type="ECO:0000256" key="7">
    <source>
        <dbReference type="ARBA" id="ARBA00023157"/>
    </source>
</evidence>
<evidence type="ECO:0000256" key="6">
    <source>
        <dbReference type="ARBA" id="ARBA00023128"/>
    </source>
</evidence>
<organism evidence="10 11">
    <name type="scientific">Ascosphaera apis ARSEF 7405</name>
    <dbReference type="NCBI Taxonomy" id="392613"/>
    <lineage>
        <taxon>Eukaryota</taxon>
        <taxon>Fungi</taxon>
        <taxon>Dikarya</taxon>
        <taxon>Ascomycota</taxon>
        <taxon>Pezizomycotina</taxon>
        <taxon>Eurotiomycetes</taxon>
        <taxon>Eurotiomycetidae</taxon>
        <taxon>Onygenales</taxon>
        <taxon>Ascosphaeraceae</taxon>
        <taxon>Ascosphaera</taxon>
    </lineage>
</organism>
<evidence type="ECO:0000256" key="8">
    <source>
        <dbReference type="ARBA" id="ARBA00023242"/>
    </source>
</evidence>
<dbReference type="GO" id="GO:0033617">
    <property type="term" value="P:mitochondrial respiratory chain complex IV assembly"/>
    <property type="evidence" value="ECO:0007669"/>
    <property type="project" value="TreeGrafter"/>
</dbReference>
<dbReference type="PANTHER" id="PTHR47677">
    <property type="entry name" value="CYTOCHROME C OXIDASE ASSEMBLY FACTOR 6"/>
    <property type="match status" value="1"/>
</dbReference>
<keyword evidence="11" id="KW-1185">Reference proteome</keyword>
<dbReference type="GO" id="GO:0005634">
    <property type="term" value="C:nucleus"/>
    <property type="evidence" value="ECO:0007669"/>
    <property type="project" value="UniProtKB-SubCell"/>
</dbReference>
<reference evidence="10 11" key="1">
    <citation type="journal article" date="2016" name="Genome Biol. Evol.">
        <title>Divergent and convergent evolution of fungal pathogenicity.</title>
        <authorList>
            <person name="Shang Y."/>
            <person name="Xiao G."/>
            <person name="Zheng P."/>
            <person name="Cen K."/>
            <person name="Zhan S."/>
            <person name="Wang C."/>
        </authorList>
    </citation>
    <scope>NUCLEOTIDE SEQUENCE [LARGE SCALE GENOMIC DNA]</scope>
    <source>
        <strain evidence="10 11">ARSEF 7405</strain>
    </source>
</reference>
<evidence type="ECO:0000256" key="3">
    <source>
        <dbReference type="ARBA" id="ARBA00004569"/>
    </source>
</evidence>
<evidence type="ECO:0000256" key="1">
    <source>
        <dbReference type="ARBA" id="ARBA00004123"/>
    </source>
</evidence>
<dbReference type="EMBL" id="AZGZ01000017">
    <property type="protein sequence ID" value="KZZ90316.1"/>
    <property type="molecule type" value="Genomic_DNA"/>
</dbReference>
<keyword evidence="7" id="KW-1015">Disulfide bond</keyword>
<proteinExistence type="inferred from homology"/>
<accession>A0A167XPH5</accession>
<name>A0A167XPH5_9EURO</name>
<dbReference type="OrthoDB" id="5545577at2759"/>
<sequence length="112" mass="12904">MVWPLSSSEAKPKAPDGGVVAPNRSSRQHCWLARDGFFACLDKHQIVDAIREDEKARASCGEELKQFEGACAKAWVKYFKEKRLMEYQRDMTIERIKKEEEAINAMAEKVKR</sequence>